<dbReference type="EMBL" id="BMAR01000017">
    <property type="protein sequence ID" value="GFR47129.1"/>
    <property type="molecule type" value="Genomic_DNA"/>
</dbReference>
<feature type="region of interest" description="Disordered" evidence="2">
    <location>
        <begin position="694"/>
        <end position="715"/>
    </location>
</feature>
<feature type="compositionally biased region" description="Low complexity" evidence="2">
    <location>
        <begin position="799"/>
        <end position="810"/>
    </location>
</feature>
<comment type="caution">
    <text evidence="4">The sequence shown here is derived from an EMBL/GenBank/DDBJ whole genome shotgun (WGS) entry which is preliminary data.</text>
</comment>
<keyword evidence="5" id="KW-1185">Reference proteome</keyword>
<dbReference type="Proteomes" id="UP001054857">
    <property type="component" value="Unassembled WGS sequence"/>
</dbReference>
<evidence type="ECO:0000256" key="1">
    <source>
        <dbReference type="ARBA" id="ARBA00022468"/>
    </source>
</evidence>
<dbReference type="Gene3D" id="1.10.8.270">
    <property type="entry name" value="putative rabgap domain of human tbc1 domain family member 14 like domains"/>
    <property type="match status" value="1"/>
</dbReference>
<feature type="compositionally biased region" description="Low complexity" evidence="2">
    <location>
        <begin position="225"/>
        <end position="240"/>
    </location>
</feature>
<sequence>MERLSKALAAVGKVGEAISRTAQSAQELLLDQDLRSKGIQTVFSGAQTRLQGIQNGIVQRAGRLVLDKQRQLQSLLLTLEERLSSSQRAQQLLASRRARVDVQFGRQLFADAPQEVRARLWYVLLENPHLAAPLKCEQPGPIPNRLSDDDEDVLGHLASAFNGCSLEALTLAAAADSDDGAVSDGRARARGSVVGLEAGGGGGGGGKFAAVAAAAFGLGGGRTSTGGSFSSSPSALSLGSHSRRERVTSTATTTTTADGPSGCLTTPQQPSGPPRSPSLAAMASQQQQQQAGGLATPLLGGRGGEPRASSCTPTAGAAGAGTSGAYEDPSDPDGWELVVGMGMGREQDGGAGGSCGGGGGGVAGSASCSSGAGGAGAAAQPEAFRLIMERLEALGPLPLDESGSDPVLVAQQAVLEAMLQVPWMAGVGLPADVAPDSRFAMLNEMTAGQEEVDESILRDIHRTFPEHPYFGGEAGQRALFRVLKAYSLHDLEVAYCQGMAFMAGVLLMYVPEEMAFRLFCRLMDAEGPNLRRLYLPGLEPLKAELATFEVLLSWRLPELAAHLSEFGLPPVLYVSQWLMTLFATPFPPPFCARVIDVLLQDGHDRLLLRCSYAVMEALEPQLLSRRDFEALITYLKMEPVSWGLHRQRAIMERALLSPITDEEIEVARETAANRQFLAAGEAAGEAGNTAYTSGSGGGGMAAAAPPPSVPAEAAAPATAAVHRGLTFEHEVEAALVAAAAVAATADDDEGAGGVGVGARERAAATGGKGKGCHSTGDDMISFEEEEGGQLQHSRQQCPSSTNGSNYNNNNIRQQHSVKNDRSSSSSLLDEPHDAPHRAGGSSTSGGGGGGGG</sequence>
<feature type="compositionally biased region" description="Gly residues" evidence="2">
    <location>
        <begin position="350"/>
        <end position="363"/>
    </location>
</feature>
<proteinExistence type="predicted"/>
<feature type="region of interest" description="Disordered" evidence="2">
    <location>
        <begin position="785"/>
        <end position="852"/>
    </location>
</feature>
<feature type="domain" description="Rab-GAP TBC" evidence="3">
    <location>
        <begin position="428"/>
        <end position="602"/>
    </location>
</feature>
<accession>A0AAD3DSA2</accession>
<keyword evidence="1" id="KW-0343">GTPase activation</keyword>
<dbReference type="SUPFAM" id="SSF47923">
    <property type="entry name" value="Ypt/Rab-GAP domain of gyp1p"/>
    <property type="match status" value="2"/>
</dbReference>
<evidence type="ECO:0000259" key="3">
    <source>
        <dbReference type="PROSITE" id="PS50086"/>
    </source>
</evidence>
<feature type="compositionally biased region" description="Low complexity" evidence="2">
    <location>
        <begin position="277"/>
        <end position="299"/>
    </location>
</feature>
<feature type="compositionally biased region" description="Low complexity" evidence="2">
    <location>
        <begin position="308"/>
        <end position="317"/>
    </location>
</feature>
<feature type="compositionally biased region" description="Polar residues" evidence="2">
    <location>
        <begin position="811"/>
        <end position="827"/>
    </location>
</feature>
<feature type="compositionally biased region" description="Gly residues" evidence="2">
    <location>
        <begin position="842"/>
        <end position="852"/>
    </location>
</feature>
<dbReference type="PROSITE" id="PS50086">
    <property type="entry name" value="TBC_RABGAP"/>
    <property type="match status" value="1"/>
</dbReference>
<feature type="region of interest" description="Disordered" evidence="2">
    <location>
        <begin position="223"/>
        <end position="338"/>
    </location>
</feature>
<dbReference type="FunFam" id="1.10.8.270:FF:000001">
    <property type="entry name" value="TBC1 domain family member 1"/>
    <property type="match status" value="1"/>
</dbReference>
<dbReference type="PANTHER" id="PTHR47219">
    <property type="entry name" value="RAB GTPASE-ACTIVATING PROTEIN 1-LIKE"/>
    <property type="match status" value="1"/>
</dbReference>
<dbReference type="Pfam" id="PF00566">
    <property type="entry name" value="RabGAP-TBC"/>
    <property type="match status" value="1"/>
</dbReference>
<feature type="compositionally biased region" description="Low complexity" evidence="2">
    <location>
        <begin position="248"/>
        <end position="257"/>
    </location>
</feature>
<gene>
    <name evidence="4" type="ORF">Agub_g8816</name>
</gene>
<dbReference type="GO" id="GO:0031267">
    <property type="term" value="F:small GTPase binding"/>
    <property type="evidence" value="ECO:0007669"/>
    <property type="project" value="TreeGrafter"/>
</dbReference>
<dbReference type="InterPro" id="IPR000195">
    <property type="entry name" value="Rab-GAP-TBC_dom"/>
</dbReference>
<dbReference type="Gene3D" id="1.10.472.80">
    <property type="entry name" value="Ypt/Rab-GAP domain of gyp1p, domain 3"/>
    <property type="match status" value="1"/>
</dbReference>
<dbReference type="InterPro" id="IPR035969">
    <property type="entry name" value="Rab-GAP_TBC_sf"/>
</dbReference>
<feature type="region of interest" description="Disordered" evidence="2">
    <location>
        <begin position="350"/>
        <end position="375"/>
    </location>
</feature>
<organism evidence="4 5">
    <name type="scientific">Astrephomene gubernaculifera</name>
    <dbReference type="NCBI Taxonomy" id="47775"/>
    <lineage>
        <taxon>Eukaryota</taxon>
        <taxon>Viridiplantae</taxon>
        <taxon>Chlorophyta</taxon>
        <taxon>core chlorophytes</taxon>
        <taxon>Chlorophyceae</taxon>
        <taxon>CS clade</taxon>
        <taxon>Chlamydomonadales</taxon>
        <taxon>Astrephomenaceae</taxon>
        <taxon>Astrephomene</taxon>
    </lineage>
</organism>
<dbReference type="AlphaFoldDB" id="A0AAD3DSA2"/>
<dbReference type="GO" id="GO:0005096">
    <property type="term" value="F:GTPase activator activity"/>
    <property type="evidence" value="ECO:0007669"/>
    <property type="project" value="UniProtKB-KW"/>
</dbReference>
<dbReference type="PANTHER" id="PTHR47219:SF9">
    <property type="entry name" value="GTPASE ACTIVATING PROTEIN AND CENTROSOME-ASSOCIATED, ISOFORM B"/>
    <property type="match status" value="1"/>
</dbReference>
<evidence type="ECO:0000256" key="2">
    <source>
        <dbReference type="SAM" id="MobiDB-lite"/>
    </source>
</evidence>
<name>A0AAD3DSA2_9CHLO</name>
<reference evidence="4 5" key="1">
    <citation type="journal article" date="2021" name="Sci. Rep.">
        <title>Genome sequencing of the multicellular alga Astrephomene provides insights into convergent evolution of germ-soma differentiation.</title>
        <authorList>
            <person name="Yamashita S."/>
            <person name="Yamamoto K."/>
            <person name="Matsuzaki R."/>
            <person name="Suzuki S."/>
            <person name="Yamaguchi H."/>
            <person name="Hirooka S."/>
            <person name="Minakuchi Y."/>
            <person name="Miyagishima S."/>
            <person name="Kawachi M."/>
            <person name="Toyoda A."/>
            <person name="Nozaki H."/>
        </authorList>
    </citation>
    <scope>NUCLEOTIDE SEQUENCE [LARGE SCALE GENOMIC DNA]</scope>
    <source>
        <strain evidence="4 5">NIES-4017</strain>
    </source>
</reference>
<feature type="non-terminal residue" evidence="4">
    <location>
        <position position="1"/>
    </location>
</feature>
<protein>
    <recommendedName>
        <fullName evidence="3">Rab-GAP TBC domain-containing protein</fullName>
    </recommendedName>
</protein>
<evidence type="ECO:0000313" key="5">
    <source>
        <dbReference type="Proteomes" id="UP001054857"/>
    </source>
</evidence>
<dbReference type="SMART" id="SM00164">
    <property type="entry name" value="TBC"/>
    <property type="match status" value="1"/>
</dbReference>
<evidence type="ECO:0000313" key="4">
    <source>
        <dbReference type="EMBL" id="GFR47129.1"/>
    </source>
</evidence>
<dbReference type="InterPro" id="IPR050302">
    <property type="entry name" value="Rab_GAP_TBC_domain"/>
</dbReference>